<dbReference type="PIRSF" id="PIRSF001293">
    <property type="entry name" value="ATP6V0A1"/>
    <property type="match status" value="1"/>
</dbReference>
<proteinExistence type="inferred from homology"/>
<evidence type="ECO:0000313" key="11">
    <source>
        <dbReference type="Proteomes" id="UP001516464"/>
    </source>
</evidence>
<evidence type="ECO:0000256" key="9">
    <source>
        <dbReference type="RuleBase" id="RU361189"/>
    </source>
</evidence>
<dbReference type="InterPro" id="IPR002490">
    <property type="entry name" value="V-ATPase_116kDa_su"/>
</dbReference>
<comment type="subcellular location">
    <subcellularLocation>
        <location evidence="1">Membrane</location>
        <topology evidence="1">Multi-pass membrane protein</topology>
    </subcellularLocation>
</comment>
<feature type="transmembrane region" description="Helical" evidence="9">
    <location>
        <begin position="662"/>
        <end position="683"/>
    </location>
</feature>
<dbReference type="Proteomes" id="UP001516464">
    <property type="component" value="Unassembled WGS sequence"/>
</dbReference>
<comment type="similarity">
    <text evidence="2 9">Belongs to the V-ATPase 116 kDa subunit family.</text>
</comment>
<feature type="transmembrane region" description="Helical" evidence="9">
    <location>
        <begin position="367"/>
        <end position="400"/>
    </location>
</feature>
<feature type="transmembrane region" description="Helical" evidence="9">
    <location>
        <begin position="576"/>
        <end position="594"/>
    </location>
</feature>
<feature type="transmembrane region" description="Helical" evidence="9">
    <location>
        <begin position="420"/>
        <end position="440"/>
    </location>
</feature>
<dbReference type="EMBL" id="SBIQ01000020">
    <property type="protein sequence ID" value="KAF7684279.1"/>
    <property type="molecule type" value="Genomic_DNA"/>
</dbReference>
<evidence type="ECO:0000256" key="4">
    <source>
        <dbReference type="ARBA" id="ARBA00022692"/>
    </source>
</evidence>
<protein>
    <recommendedName>
        <fullName evidence="9">V-type proton ATPase subunit a</fullName>
    </recommendedName>
</protein>
<keyword evidence="6 9" id="KW-1133">Transmembrane helix</keyword>
<keyword evidence="4 9" id="KW-0812">Transmembrane</keyword>
<keyword evidence="5 9" id="KW-0375">Hydrogen ion transport</keyword>
<evidence type="ECO:0000256" key="3">
    <source>
        <dbReference type="ARBA" id="ARBA00022448"/>
    </source>
</evidence>
<evidence type="ECO:0000256" key="2">
    <source>
        <dbReference type="ARBA" id="ARBA00009904"/>
    </source>
</evidence>
<accession>A0ABQ7I1E1</accession>
<dbReference type="PANTHER" id="PTHR11629">
    <property type="entry name" value="VACUOLAR PROTON ATPASES"/>
    <property type="match status" value="1"/>
</dbReference>
<keyword evidence="11" id="KW-1185">Reference proteome</keyword>
<name>A0ABQ7I1E1_9MICR</name>
<comment type="function">
    <text evidence="9">Essential component of the vacuolar proton pump (V-ATPase), a multimeric enzyme that catalyzes the translocation of protons across the membranes. Required for assembly and activity of the V-ATPase.</text>
</comment>
<feature type="transmembrane region" description="Helical" evidence="9">
    <location>
        <begin position="489"/>
        <end position="508"/>
    </location>
</feature>
<comment type="caution">
    <text evidence="10">The sequence shown here is derived from an EMBL/GenBank/DDBJ whole genome shotgun (WGS) entry which is preliminary data.</text>
</comment>
<dbReference type="Pfam" id="PF01496">
    <property type="entry name" value="V_ATPase_I"/>
    <property type="match status" value="1"/>
</dbReference>
<dbReference type="InterPro" id="IPR026028">
    <property type="entry name" value="V-type_ATPase_116kDa_su_euka"/>
</dbReference>
<organism evidence="10 11">
    <name type="scientific">Astathelohania contejeani</name>
    <dbReference type="NCBI Taxonomy" id="164912"/>
    <lineage>
        <taxon>Eukaryota</taxon>
        <taxon>Fungi</taxon>
        <taxon>Fungi incertae sedis</taxon>
        <taxon>Microsporidia</taxon>
        <taxon>Astathelohaniidae</taxon>
        <taxon>Astathelohania</taxon>
    </lineage>
</organism>
<evidence type="ECO:0000256" key="8">
    <source>
        <dbReference type="ARBA" id="ARBA00023136"/>
    </source>
</evidence>
<keyword evidence="3 9" id="KW-0813">Transport</keyword>
<evidence type="ECO:0000256" key="1">
    <source>
        <dbReference type="ARBA" id="ARBA00004141"/>
    </source>
</evidence>
<evidence type="ECO:0000256" key="6">
    <source>
        <dbReference type="ARBA" id="ARBA00022989"/>
    </source>
</evidence>
<reference evidence="10 11" key="1">
    <citation type="submission" date="2019-01" db="EMBL/GenBank/DDBJ databases">
        <title>Genomes sequencing and comparative genomics of infectious freshwater microsporidia, Cucumispora dikerogammari and Thelohania contejeani.</title>
        <authorList>
            <person name="Cormier A."/>
            <person name="Giraud I."/>
            <person name="Wattier R."/>
            <person name="Teixeira M."/>
            <person name="Grandjean F."/>
            <person name="Rigaud T."/>
            <person name="Cordaux R."/>
        </authorList>
    </citation>
    <scope>NUCLEOTIDE SEQUENCE [LARGE SCALE GENOMIC DNA]</scope>
    <source>
        <strain evidence="10">T1</strain>
        <tissue evidence="10">Spores</tissue>
    </source>
</reference>
<evidence type="ECO:0000313" key="10">
    <source>
        <dbReference type="EMBL" id="KAF7684279.1"/>
    </source>
</evidence>
<evidence type="ECO:0000256" key="7">
    <source>
        <dbReference type="ARBA" id="ARBA00023065"/>
    </source>
</evidence>
<keyword evidence="8 9" id="KW-0472">Membrane</keyword>
<evidence type="ECO:0000256" key="5">
    <source>
        <dbReference type="ARBA" id="ARBA00022781"/>
    </source>
</evidence>
<dbReference type="PANTHER" id="PTHR11629:SF63">
    <property type="entry name" value="V-TYPE PROTON ATPASE SUBUNIT A"/>
    <property type="match status" value="1"/>
</dbReference>
<feature type="transmembrane region" description="Helical" evidence="9">
    <location>
        <begin position="514"/>
        <end position="540"/>
    </location>
</feature>
<keyword evidence="7 9" id="KW-0406">Ion transport</keyword>
<gene>
    <name evidence="10" type="primary">vph-1</name>
    <name evidence="10" type="ORF">TCON_0536</name>
</gene>
<sequence>MLRSEKMDMIVIYLNRDTAKEAVTELGNFEMVHFNNLNGKLTSEQLPHSGEIKHLEKLQGRVKYLSDELEKLEVPIKKHQLPISTKALPMNVVEVEINKHFDRFLMLKEIKAETETYLFKLKEDLCILEETERTFGDTEEVASPEDWKDNVKFISGIIDRDKIIFLQKILTKILRRNLLFNWSPASAFPDKKCTFIVLTHGTSPLNKAKEVCLSLGAKVIDAKDKRFDKKERGLLGVTSLISQISAIEKKNTDNLVGEAKAIAELLHIWKFYTYREMRIYETLNCLKFDSEHDCLIGEAWVPSKCLPELRTLMGNINDVHGNIAFEIVYWKDAIAPTYIPTTVFTAPFQLMSDAYAIPSYKELNPAIFNIFTFPFLFGCMFGDFGHGTMLLLTAIALILYANKKGKNASENIKTLLDSRYTILLCGIHAMFFGLLYNDCFSISLHLFKSQFTNNGTISGYIYPFGLDPGWHGTSNGDLFTNSVKMKMSIILGFLHMLLGAFIGLGNHLYYKDFIGVYCVWIPKFIAFVGFVGYLAFLIIYKWTVSITEPPIINTIVAMYTSPNSDITKEIYKGQQFVQLLILSFIVISIPWMFLSKPLYITLRNIKTKHSLVDLWMESAIETIEFCIGLISNTASYLRLWAVSLAHSRLTAVLHSFTLGKSLFLAVLLFPLWLVATVLLLIGLEGISACLHALRLNWIEFNAKFFQGDGEPFMPLKFSEPEE</sequence>